<evidence type="ECO:0000313" key="3">
    <source>
        <dbReference type="Proteomes" id="UP000788426"/>
    </source>
</evidence>
<gene>
    <name evidence="2" type="ORF">KZO38_09280</name>
</gene>
<comment type="caution">
    <text evidence="2">The sequence shown here is derived from an EMBL/GenBank/DDBJ whole genome shotgun (WGS) entry which is preliminary data.</text>
</comment>
<keyword evidence="1" id="KW-1133">Transmembrane helix</keyword>
<dbReference type="EMBL" id="JAHXCT010000007">
    <property type="protein sequence ID" value="MBW4769942.1"/>
    <property type="molecule type" value="Genomic_DNA"/>
</dbReference>
<evidence type="ECO:0000256" key="1">
    <source>
        <dbReference type="SAM" id="Phobius"/>
    </source>
</evidence>
<keyword evidence="1" id="KW-0472">Membrane</keyword>
<keyword evidence="3" id="KW-1185">Reference proteome</keyword>
<dbReference type="Proteomes" id="UP000788426">
    <property type="component" value="Unassembled WGS sequence"/>
</dbReference>
<accession>A0ABS6YFA2</accession>
<dbReference type="RefSeq" id="WP_219482083.1">
    <property type="nucleotide sequence ID" value="NZ_JAHXCT010000007.1"/>
</dbReference>
<organism evidence="2 3">
    <name type="scientific">Hoylesella nanceiensis</name>
    <dbReference type="NCBI Taxonomy" id="425941"/>
    <lineage>
        <taxon>Bacteria</taxon>
        <taxon>Pseudomonadati</taxon>
        <taxon>Bacteroidota</taxon>
        <taxon>Bacteroidia</taxon>
        <taxon>Bacteroidales</taxon>
        <taxon>Prevotellaceae</taxon>
        <taxon>Hoylesella</taxon>
    </lineage>
</organism>
<reference evidence="2 3" key="1">
    <citation type="submission" date="2021-07" db="EMBL/GenBank/DDBJ databases">
        <title>Genomic diversity and antimicrobial resistance of Prevotella spp. isolated from chronic lung disease airways.</title>
        <authorList>
            <person name="Webb K.A."/>
            <person name="Olagoke O.S."/>
            <person name="Baird T."/>
            <person name="Neill J."/>
            <person name="Pham A."/>
            <person name="Wells T.J."/>
            <person name="Ramsay K.A."/>
            <person name="Bell S.C."/>
            <person name="Sarovich D.S."/>
            <person name="Price E.P."/>
        </authorList>
    </citation>
    <scope>NUCLEOTIDE SEQUENCE [LARGE SCALE GENOMIC DNA]</scope>
    <source>
        <strain evidence="2 3">SCHI0011.S.12</strain>
    </source>
</reference>
<protein>
    <recommendedName>
        <fullName evidence="4">Histidine kinase</fullName>
    </recommendedName>
</protein>
<feature type="transmembrane region" description="Helical" evidence="1">
    <location>
        <begin position="12"/>
        <end position="31"/>
    </location>
</feature>
<sequence length="341" mass="39289">MKKKQDFKYILLIKSLFLALPFIALIGLYIVEDPFMILREYDDYDHPKFVLSNIGHIGWLKFKKNNPSKHYDSFILGASCTAAYQSNFWQKHIKGSVIRLTSNNNSLYELVEMLEALEKQPRQEINNVLIVSEPILLAVDKEEAGVLHALPTEVSGKSMISLNIDYLKAFFDIPFLSAYIKHNFFGISNDATKLYLNDNKCFVDHYTNDAVGIRAKEQEINSKGESVFYKERQEQFAGVDTMRHETMPALFGDSQIALFKRVKAVAQRHNTNLKIAIGPNLETGYMNPKDDAILREIFGDKNVVNYNVPAHKDLEKKENFYDKVHYRPHIAKQILRDLYAN</sequence>
<evidence type="ECO:0008006" key="4">
    <source>
        <dbReference type="Google" id="ProtNLM"/>
    </source>
</evidence>
<keyword evidence="1" id="KW-0812">Transmembrane</keyword>
<proteinExistence type="predicted"/>
<name>A0ABS6YFA2_9BACT</name>
<evidence type="ECO:0000313" key="2">
    <source>
        <dbReference type="EMBL" id="MBW4769942.1"/>
    </source>
</evidence>